<protein>
    <submittedName>
        <fullName evidence="1">Uncharacterized protein</fullName>
    </submittedName>
</protein>
<dbReference type="Proteomes" id="UP000179807">
    <property type="component" value="Unassembled WGS sequence"/>
</dbReference>
<proteinExistence type="predicted"/>
<comment type="caution">
    <text evidence="1">The sequence shown here is derived from an EMBL/GenBank/DDBJ whole genome shotgun (WGS) entry which is preliminary data.</text>
</comment>
<dbReference type="AlphaFoldDB" id="A0A1J4J099"/>
<accession>A0A1J4J099</accession>
<reference evidence="1" key="1">
    <citation type="submission" date="2016-10" db="EMBL/GenBank/DDBJ databases">
        <authorList>
            <person name="Benchimol M."/>
            <person name="Almeida L.G."/>
            <person name="Vasconcelos A.T."/>
            <person name="Perreira-Neves A."/>
            <person name="Rosa I.A."/>
            <person name="Tasca T."/>
            <person name="Bogo M.R."/>
            <person name="de Souza W."/>
        </authorList>
    </citation>
    <scope>NUCLEOTIDE SEQUENCE [LARGE SCALE GENOMIC DNA]</scope>
    <source>
        <strain evidence="1">K</strain>
    </source>
</reference>
<sequence>MRSANSQEIEYYKKHSCGKPFFGLRSISVPDELREFEDDIRNSGLLNCSMFHLGFRYKKYIKDKQKHPHYFTKGLFAYLMRERQKVGNTIVLLYNPNENQEKEEEHNETISKEEKIQENDFVHKKEKLNDETDIKNVIKNNISSDQNNKNENVSNHENGHIMMKTVSIDSFQSIDTFPKQKRVARIYGHRSTPKNEYLLTFDNDSHHSNSSSTVKLAKWYLDSEAFQFNGFNMLHRSFQNNYENSIVQTYGLIKNNKIGNQDSLQYLFSSTRNNDFIFFIDSCNDQYEIEAVESFNNFPNGDLFDVLRYSFINLNSLMNINENSISNHNVAQNSNICNVLESNRKILDLMKFDIVIEFDIIHEILNSGLNNLDEISNKMNLSLSDLHLIVGSLIFACFQILPYEKVFNYPMTILKLFEFFNDFSLTFIKQPENNKNFKLKILTNFILLYKHHVKYLSNELLLTIEGKESYKCWKSYSGLDITEFPTKISNNFQNLEFLLEFPPNFDVTNDINQTFIEFFAGNSRIPYQSQKIIRKYIKHFHTVILANQSNYHIVFDRLFESDCRKVIKIFLSFGLGCSIPQIKALSRSFFISDKLFEKFVSIIRNRILSFKIPTFDYIKNIFGYSQIFYPFENSNNKPNKKFDDESNNVLTNTINEKILKIFEVESLLQTVQATMKKYDETDDEQEGNDLFLKYANLFQKFGISAFSDSCKNEAYKFLPNYMSNFKLLKEMLATKSFKRFPESTISQ</sequence>
<evidence type="ECO:0000313" key="2">
    <source>
        <dbReference type="Proteomes" id="UP000179807"/>
    </source>
</evidence>
<organism evidence="1 2">
    <name type="scientific">Tritrichomonas foetus</name>
    <dbReference type="NCBI Taxonomy" id="1144522"/>
    <lineage>
        <taxon>Eukaryota</taxon>
        <taxon>Metamonada</taxon>
        <taxon>Parabasalia</taxon>
        <taxon>Tritrichomonadida</taxon>
        <taxon>Tritrichomonadidae</taxon>
        <taxon>Tritrichomonas</taxon>
    </lineage>
</organism>
<gene>
    <name evidence="1" type="ORF">TRFO_12112</name>
</gene>
<dbReference type="VEuPathDB" id="TrichDB:TRFO_12112"/>
<dbReference type="RefSeq" id="XP_068346223.1">
    <property type="nucleotide sequence ID" value="XM_068496435.1"/>
</dbReference>
<keyword evidence="2" id="KW-1185">Reference proteome</keyword>
<dbReference type="GeneID" id="94831139"/>
<dbReference type="EMBL" id="MLAK01001437">
    <property type="protein sequence ID" value="OHS93086.1"/>
    <property type="molecule type" value="Genomic_DNA"/>
</dbReference>
<name>A0A1J4J099_9EUKA</name>
<evidence type="ECO:0000313" key="1">
    <source>
        <dbReference type="EMBL" id="OHS93086.1"/>
    </source>
</evidence>